<dbReference type="OrthoDB" id="10291478at2759"/>
<protein>
    <submittedName>
        <fullName evidence="2">Uncharacterized protein</fullName>
    </submittedName>
</protein>
<gene>
    <name evidence="2" type="ORF">IF1G_11129</name>
</gene>
<evidence type="ECO:0000313" key="2">
    <source>
        <dbReference type="EMBL" id="TQV90237.1"/>
    </source>
</evidence>
<dbReference type="AlphaFoldDB" id="A0A545VIX2"/>
<reference evidence="2 3" key="1">
    <citation type="journal article" date="2019" name="Appl. Microbiol. Biotechnol.">
        <title>Genome sequence of Isaria javanica and comparative genome analysis insights into family S53 peptidase evolution in fungal entomopathogens.</title>
        <authorList>
            <person name="Lin R."/>
            <person name="Zhang X."/>
            <person name="Xin B."/>
            <person name="Zou M."/>
            <person name="Gao Y."/>
            <person name="Qin F."/>
            <person name="Hu Q."/>
            <person name="Xie B."/>
            <person name="Cheng X."/>
        </authorList>
    </citation>
    <scope>NUCLEOTIDE SEQUENCE [LARGE SCALE GENOMIC DNA]</scope>
    <source>
        <strain evidence="2 3">IJ1G</strain>
    </source>
</reference>
<sequence length="693" mass="76308">MAVETGGTSEKSVKRKATAKYFYLEIEGHYECCALLTKPSGKCHSKCRLSSVPCCPGRVSHAAVRHMAAVRINDEIEPGYWSWTDQGPRRLDITAREGSCEEKRAALMAKMEPRHSNLKDDFDGAKAEQNSKLRTQSFQRILEVMEVADDSDRSSNLTLEQDVLFTCHGETFERTIRDGIAKLRSASPEEHHGLFCQVISYRANPSKSLCEIFNEDVAQTTSKTTKARWLPRFSALVASIVKRALDVQFSESGIRDIEREIIRNSKLAHIVHQTINELIPARQVTNGPEGPIPGPVIGVNALIICSALNEESCVFSKATRQIDSDLIPAFARYLSRLLIDIDWSNLPATISVVFPLFLISWAVRKPFHELCELLGLLNLARLQLDVTAQLDRAEMRWQIATRNWTGMTKAEINLAKTQLHEDVQIILGDLRRLCLDQSEAASMTTEVSASEHQELDRSPASQNSECVGEAGSIASEEEPFFTLHQPSIDSGYLSNAASQQMRSTAPVVSSSGAFSCTDLLYSRHNAPKDSAASTDEAEDGEGSVREAVGQKRPQIGVHATSKRRRQSTSGTVEDSEDLENLEDSDTGVKPSNADRAMRSLRNTDVVAPTTNVSTDPPQGEPLQELAGVQDIPDFSVGSGMAFDDFEEFWTGSGMDLDNVNLATPTVLPDLLRAEQPCESSPLVAGSENERQAE</sequence>
<feature type="region of interest" description="Disordered" evidence="1">
    <location>
        <begin position="526"/>
        <end position="598"/>
    </location>
</feature>
<proteinExistence type="predicted"/>
<dbReference type="EMBL" id="SPUK01000031">
    <property type="protein sequence ID" value="TQV90237.1"/>
    <property type="molecule type" value="Genomic_DNA"/>
</dbReference>
<evidence type="ECO:0000256" key="1">
    <source>
        <dbReference type="SAM" id="MobiDB-lite"/>
    </source>
</evidence>
<organism evidence="2 3">
    <name type="scientific">Cordyceps javanica</name>
    <dbReference type="NCBI Taxonomy" id="43265"/>
    <lineage>
        <taxon>Eukaryota</taxon>
        <taxon>Fungi</taxon>
        <taxon>Dikarya</taxon>
        <taxon>Ascomycota</taxon>
        <taxon>Pezizomycotina</taxon>
        <taxon>Sordariomycetes</taxon>
        <taxon>Hypocreomycetidae</taxon>
        <taxon>Hypocreales</taxon>
        <taxon>Cordycipitaceae</taxon>
        <taxon>Cordyceps</taxon>
    </lineage>
</organism>
<keyword evidence="3" id="KW-1185">Reference proteome</keyword>
<feature type="region of interest" description="Disordered" evidence="1">
    <location>
        <begin position="445"/>
        <end position="471"/>
    </location>
</feature>
<feature type="compositionally biased region" description="Acidic residues" evidence="1">
    <location>
        <begin position="573"/>
        <end position="585"/>
    </location>
</feature>
<comment type="caution">
    <text evidence="2">The sequence shown here is derived from an EMBL/GenBank/DDBJ whole genome shotgun (WGS) entry which is preliminary data.</text>
</comment>
<dbReference type="Proteomes" id="UP000315783">
    <property type="component" value="Unassembled WGS sequence"/>
</dbReference>
<name>A0A545VIX2_9HYPO</name>
<accession>A0A545VIX2</accession>
<evidence type="ECO:0000313" key="3">
    <source>
        <dbReference type="Proteomes" id="UP000315783"/>
    </source>
</evidence>